<dbReference type="PROSITE" id="PS51192">
    <property type="entry name" value="HELICASE_ATP_BIND_1"/>
    <property type="match status" value="1"/>
</dbReference>
<dbReference type="SMART" id="SM00358">
    <property type="entry name" value="DSRM"/>
    <property type="match status" value="1"/>
</dbReference>
<dbReference type="GO" id="GO:0005524">
    <property type="term" value="F:ATP binding"/>
    <property type="evidence" value="ECO:0007669"/>
    <property type="project" value="InterPro"/>
</dbReference>
<feature type="domain" description="Helicase ATP-binding" evidence="2">
    <location>
        <begin position="33"/>
        <end position="172"/>
    </location>
</feature>
<evidence type="ECO:0000313" key="3">
    <source>
        <dbReference type="EMBL" id="RZB64411.1"/>
    </source>
</evidence>
<dbReference type="Gene3D" id="3.40.50.300">
    <property type="entry name" value="P-loop containing nucleotide triphosphate hydrolases"/>
    <property type="match status" value="1"/>
</dbReference>
<protein>
    <submittedName>
        <fullName evidence="3">Endoribonuclease Dicer-like 2</fullName>
    </submittedName>
</protein>
<dbReference type="EMBL" id="QZWG01000015">
    <property type="protein sequence ID" value="RZB64411.1"/>
    <property type="molecule type" value="Genomic_DNA"/>
</dbReference>
<keyword evidence="1" id="KW-0378">Hydrolase</keyword>
<gene>
    <name evidence="3" type="ORF">D0Y65_040779</name>
</gene>
<dbReference type="InterPro" id="IPR011545">
    <property type="entry name" value="DEAD/DEAH_box_helicase_dom"/>
</dbReference>
<dbReference type="InterPro" id="IPR014720">
    <property type="entry name" value="dsRBD_dom"/>
</dbReference>
<evidence type="ECO:0000313" key="4">
    <source>
        <dbReference type="Proteomes" id="UP000289340"/>
    </source>
</evidence>
<dbReference type="GO" id="GO:0005737">
    <property type="term" value="C:cytoplasm"/>
    <property type="evidence" value="ECO:0007669"/>
    <property type="project" value="TreeGrafter"/>
</dbReference>
<reference evidence="3 4" key="1">
    <citation type="submission" date="2018-09" db="EMBL/GenBank/DDBJ databases">
        <title>A high-quality reference genome of wild soybean provides a powerful tool to mine soybean genomes.</title>
        <authorList>
            <person name="Xie M."/>
            <person name="Chung C.Y.L."/>
            <person name="Li M.-W."/>
            <person name="Wong F.-L."/>
            <person name="Chan T.-F."/>
            <person name="Lam H.-M."/>
        </authorList>
    </citation>
    <scope>NUCLEOTIDE SEQUENCE [LARGE SCALE GENOMIC DNA]</scope>
    <source>
        <strain evidence="4">cv. W05</strain>
        <tissue evidence="3">Hypocotyl of etiolated seedlings</tissue>
    </source>
</reference>
<dbReference type="Gramene" id="XM_028347331.1">
    <property type="protein sequence ID" value="XP_028203132.1"/>
    <property type="gene ID" value="LOC114387188"/>
</dbReference>
<dbReference type="Gene3D" id="3.30.160.20">
    <property type="match status" value="1"/>
</dbReference>
<organism evidence="3 4">
    <name type="scientific">Glycine soja</name>
    <name type="common">Wild soybean</name>
    <dbReference type="NCBI Taxonomy" id="3848"/>
    <lineage>
        <taxon>Eukaryota</taxon>
        <taxon>Viridiplantae</taxon>
        <taxon>Streptophyta</taxon>
        <taxon>Embryophyta</taxon>
        <taxon>Tracheophyta</taxon>
        <taxon>Spermatophyta</taxon>
        <taxon>Magnoliopsida</taxon>
        <taxon>eudicotyledons</taxon>
        <taxon>Gunneridae</taxon>
        <taxon>Pentapetalae</taxon>
        <taxon>rosids</taxon>
        <taxon>fabids</taxon>
        <taxon>Fabales</taxon>
        <taxon>Fabaceae</taxon>
        <taxon>Papilionoideae</taxon>
        <taxon>50 kb inversion clade</taxon>
        <taxon>NPAAA clade</taxon>
        <taxon>indigoferoid/millettioid clade</taxon>
        <taxon>Phaseoleae</taxon>
        <taxon>Glycine</taxon>
        <taxon>Glycine subgen. Soja</taxon>
    </lineage>
</organism>
<evidence type="ECO:0000259" key="2">
    <source>
        <dbReference type="PROSITE" id="PS51192"/>
    </source>
</evidence>
<dbReference type="InterPro" id="IPR027417">
    <property type="entry name" value="P-loop_NTPase"/>
</dbReference>
<dbReference type="InterPro" id="IPR014001">
    <property type="entry name" value="Helicase_ATP-bd"/>
</dbReference>
<comment type="caution">
    <text evidence="3">The sequence shown here is derived from an EMBL/GenBank/DDBJ whole genome shotgun (WGS) entry which is preliminary data.</text>
</comment>
<sequence>MEEVLSLEVDSNTQQQKITADVLPFAGSYQLEALDNAIRENTIVYLETGSGKTLIAVMLLRSYAHHLRKPSPQISVFLVPQVVLVSQQAEAVKKHTDLKVGMFWGDMGVDFWDATTWKQEVEKHEVFVMTPAILLNCLRHSFLKLNLIKVLIMDECHHARGKHPYACIMTVLGDIIESLAGAILVDSRFNKEVVWQSIRPLLEPLVTPETLKLHPIRELNELCQKRSYKIVLEDVSRKDGVTNYRMELEADGVIHEYEYTGPALRDTAKKIACKEILNSLKEEEL</sequence>
<dbReference type="Pfam" id="PF00270">
    <property type="entry name" value="DEAD"/>
    <property type="match status" value="1"/>
</dbReference>
<dbReference type="PANTHER" id="PTHR14950">
    <property type="entry name" value="DICER-RELATED"/>
    <property type="match status" value="1"/>
</dbReference>
<dbReference type="CDD" id="cd18034">
    <property type="entry name" value="DEXHc_dicer"/>
    <property type="match status" value="1"/>
</dbReference>
<proteinExistence type="predicted"/>
<dbReference type="SMART" id="SM00487">
    <property type="entry name" value="DEXDc"/>
    <property type="match status" value="1"/>
</dbReference>
<accession>A0A445GT00</accession>
<keyword evidence="4" id="KW-1185">Reference proteome</keyword>
<dbReference type="SUPFAM" id="SSF54768">
    <property type="entry name" value="dsRNA-binding domain-like"/>
    <property type="match status" value="1"/>
</dbReference>
<dbReference type="GO" id="GO:0003723">
    <property type="term" value="F:RNA binding"/>
    <property type="evidence" value="ECO:0007669"/>
    <property type="project" value="TreeGrafter"/>
</dbReference>
<dbReference type="GO" id="GO:0004525">
    <property type="term" value="F:ribonuclease III activity"/>
    <property type="evidence" value="ECO:0007669"/>
    <property type="project" value="TreeGrafter"/>
</dbReference>
<dbReference type="AlphaFoldDB" id="A0A445GT00"/>
<dbReference type="Proteomes" id="UP000289340">
    <property type="component" value="Chromosome 15"/>
</dbReference>
<dbReference type="SUPFAM" id="SSF52540">
    <property type="entry name" value="P-loop containing nucleoside triphosphate hydrolases"/>
    <property type="match status" value="1"/>
</dbReference>
<dbReference type="GO" id="GO:0030422">
    <property type="term" value="P:siRNA processing"/>
    <property type="evidence" value="ECO:0007669"/>
    <property type="project" value="TreeGrafter"/>
</dbReference>
<dbReference type="GO" id="GO:0005634">
    <property type="term" value="C:nucleus"/>
    <property type="evidence" value="ECO:0007669"/>
    <property type="project" value="TreeGrafter"/>
</dbReference>
<name>A0A445GT00_GLYSO</name>
<dbReference type="PANTHER" id="PTHR14950:SF70">
    <property type="entry name" value="ENDORIBONUCLEASE DICER HOMOLOG 2"/>
    <property type="match status" value="1"/>
</dbReference>
<evidence type="ECO:0000256" key="1">
    <source>
        <dbReference type="ARBA" id="ARBA00022801"/>
    </source>
</evidence>